<dbReference type="EMBL" id="NEVH01011885">
    <property type="protein sequence ID" value="PNF31291.1"/>
    <property type="molecule type" value="Genomic_DNA"/>
</dbReference>
<dbReference type="OrthoDB" id="10251809at2759"/>
<feature type="compositionally biased region" description="Basic and acidic residues" evidence="1">
    <location>
        <begin position="7"/>
        <end position="21"/>
    </location>
</feature>
<gene>
    <name evidence="2" type="ORF">B7P43_G12661</name>
</gene>
<dbReference type="InParanoid" id="A0A2J7QRS0"/>
<comment type="caution">
    <text evidence="2">The sequence shown here is derived from an EMBL/GenBank/DDBJ whole genome shotgun (WGS) entry which is preliminary data.</text>
</comment>
<dbReference type="STRING" id="105785.A0A2J7QRS0"/>
<organism evidence="2 3">
    <name type="scientific">Cryptotermes secundus</name>
    <dbReference type="NCBI Taxonomy" id="105785"/>
    <lineage>
        <taxon>Eukaryota</taxon>
        <taxon>Metazoa</taxon>
        <taxon>Ecdysozoa</taxon>
        <taxon>Arthropoda</taxon>
        <taxon>Hexapoda</taxon>
        <taxon>Insecta</taxon>
        <taxon>Pterygota</taxon>
        <taxon>Neoptera</taxon>
        <taxon>Polyneoptera</taxon>
        <taxon>Dictyoptera</taxon>
        <taxon>Blattodea</taxon>
        <taxon>Blattoidea</taxon>
        <taxon>Termitoidae</taxon>
        <taxon>Kalotermitidae</taxon>
        <taxon>Cryptotermitinae</taxon>
        <taxon>Cryptotermes</taxon>
    </lineage>
</organism>
<proteinExistence type="predicted"/>
<sequence>MASSDEELSKRRREECERKARRGEMDPRLEFTFQLLVDATGLSRGELMDCIFEGNMLDEVNQLFLPYMRNKLLWFYQEVEDAEPLLPIETIKPSTSRGGQVVVSKVSGQRSGPPRKKLFLTDGWQVPLAGICIYMFRLNTGKQLPEEGFHKDLFCGVVDGEHVGLVASIERTMEFVFMEALAFPAPDTEDDNGNYPTVKNQLLPGLRSFCSALRG</sequence>
<accession>A0A2J7QRS0</accession>
<name>A0A2J7QRS0_9NEOP</name>
<protein>
    <submittedName>
        <fullName evidence="2">Uncharacterized protein</fullName>
    </submittedName>
</protein>
<evidence type="ECO:0000313" key="3">
    <source>
        <dbReference type="Proteomes" id="UP000235965"/>
    </source>
</evidence>
<evidence type="ECO:0000256" key="1">
    <source>
        <dbReference type="SAM" id="MobiDB-lite"/>
    </source>
</evidence>
<keyword evidence="3" id="KW-1185">Reference proteome</keyword>
<dbReference type="AlphaFoldDB" id="A0A2J7QRS0"/>
<reference evidence="2 3" key="1">
    <citation type="submission" date="2017-12" db="EMBL/GenBank/DDBJ databases">
        <title>Hemimetabolous genomes reveal molecular basis of termite eusociality.</title>
        <authorList>
            <person name="Harrison M.C."/>
            <person name="Jongepier E."/>
            <person name="Robertson H.M."/>
            <person name="Arning N."/>
            <person name="Bitard-Feildel T."/>
            <person name="Chao H."/>
            <person name="Childers C.P."/>
            <person name="Dinh H."/>
            <person name="Doddapaneni H."/>
            <person name="Dugan S."/>
            <person name="Gowin J."/>
            <person name="Greiner C."/>
            <person name="Han Y."/>
            <person name="Hu H."/>
            <person name="Hughes D.S.T."/>
            <person name="Huylmans A.-K."/>
            <person name="Kemena C."/>
            <person name="Kremer L.P.M."/>
            <person name="Lee S.L."/>
            <person name="Lopez-Ezquerra A."/>
            <person name="Mallet L."/>
            <person name="Monroy-Kuhn J.M."/>
            <person name="Moser A."/>
            <person name="Murali S.C."/>
            <person name="Muzny D.M."/>
            <person name="Otani S."/>
            <person name="Piulachs M.-D."/>
            <person name="Poelchau M."/>
            <person name="Qu J."/>
            <person name="Schaub F."/>
            <person name="Wada-Katsumata A."/>
            <person name="Worley K.C."/>
            <person name="Xie Q."/>
            <person name="Ylla G."/>
            <person name="Poulsen M."/>
            <person name="Gibbs R.A."/>
            <person name="Schal C."/>
            <person name="Richards S."/>
            <person name="Belles X."/>
            <person name="Korb J."/>
            <person name="Bornberg-Bauer E."/>
        </authorList>
    </citation>
    <scope>NUCLEOTIDE SEQUENCE [LARGE SCALE GENOMIC DNA]</scope>
    <source>
        <tissue evidence="2">Whole body</tissue>
    </source>
</reference>
<feature type="region of interest" description="Disordered" evidence="1">
    <location>
        <begin position="1"/>
        <end position="21"/>
    </location>
</feature>
<dbReference type="Proteomes" id="UP000235965">
    <property type="component" value="Unassembled WGS sequence"/>
</dbReference>
<evidence type="ECO:0000313" key="2">
    <source>
        <dbReference type="EMBL" id="PNF31291.1"/>
    </source>
</evidence>